<gene>
    <name evidence="1" type="ORF">CEV33_1515</name>
</gene>
<evidence type="ECO:0000313" key="2">
    <source>
        <dbReference type="Proteomes" id="UP000216478"/>
    </source>
</evidence>
<reference evidence="1 2" key="1">
    <citation type="submission" date="2017-07" db="EMBL/GenBank/DDBJ databases">
        <title>Phylogenetic study on the rhizospheric bacterium Ochrobactrum sp. A44.</title>
        <authorList>
            <person name="Krzyzanowska D.M."/>
            <person name="Ossowicki A."/>
            <person name="Rajewska M."/>
            <person name="Maciag T."/>
            <person name="Kaczynski Z."/>
            <person name="Czerwicka M."/>
            <person name="Jafra S."/>
        </authorList>
    </citation>
    <scope>NUCLEOTIDE SEQUENCE [LARGE SCALE GENOMIC DNA]</scope>
    <source>
        <strain evidence="1 2">OgA9a</strain>
    </source>
</reference>
<proteinExistence type="predicted"/>
<organism evidence="1 2">
    <name type="scientific">Brucella grignonensis</name>
    <dbReference type="NCBI Taxonomy" id="94627"/>
    <lineage>
        <taxon>Bacteria</taxon>
        <taxon>Pseudomonadati</taxon>
        <taxon>Pseudomonadota</taxon>
        <taxon>Alphaproteobacteria</taxon>
        <taxon>Hyphomicrobiales</taxon>
        <taxon>Brucellaceae</taxon>
        <taxon>Brucella/Ochrobactrum group</taxon>
        <taxon>Brucella</taxon>
    </lineage>
</organism>
<accession>A0A256FAS8</accession>
<name>A0A256FAS8_9HYPH</name>
<dbReference type="AlphaFoldDB" id="A0A256FAS8"/>
<comment type="caution">
    <text evidence="1">The sequence shown here is derived from an EMBL/GenBank/DDBJ whole genome shotgun (WGS) entry which is preliminary data.</text>
</comment>
<sequence length="41" mass="4585">MQILLFDWCIRKPLRLLEVDATGSGTDNPQALRLSLIGTTK</sequence>
<dbReference type="EMBL" id="NNRL01000161">
    <property type="protein sequence ID" value="OYR11952.1"/>
    <property type="molecule type" value="Genomic_DNA"/>
</dbReference>
<protein>
    <submittedName>
        <fullName evidence="1">Uncharacterized protein</fullName>
    </submittedName>
</protein>
<dbReference type="Proteomes" id="UP000216478">
    <property type="component" value="Unassembled WGS sequence"/>
</dbReference>
<keyword evidence="2" id="KW-1185">Reference proteome</keyword>
<evidence type="ECO:0000313" key="1">
    <source>
        <dbReference type="EMBL" id="OYR11952.1"/>
    </source>
</evidence>